<dbReference type="Proteomes" id="UP001449225">
    <property type="component" value="Unassembled WGS sequence"/>
</dbReference>
<evidence type="ECO:0000256" key="2">
    <source>
        <dbReference type="ARBA" id="ARBA00010742"/>
    </source>
</evidence>
<feature type="domain" description="Solute-binding protein family 3/N-terminal" evidence="4">
    <location>
        <begin position="36"/>
        <end position="241"/>
    </location>
</feature>
<dbReference type="SUPFAM" id="SSF53850">
    <property type="entry name" value="Periplasmic binding protein-like II"/>
    <property type="match status" value="1"/>
</dbReference>
<dbReference type="RefSeq" id="WP_067984892.1">
    <property type="nucleotide sequence ID" value="NZ_CAXBCE010000004.1"/>
</dbReference>
<dbReference type="Gene3D" id="3.40.190.10">
    <property type="entry name" value="Periplasmic binding protein-like II"/>
    <property type="match status" value="3"/>
</dbReference>
<keyword evidence="6" id="KW-1185">Reference proteome</keyword>
<sequence>MNGILKTGCTFCLALYALWSPITHGGSHASPLSQVKIAVSTTPLSAPIYIAKVKGFFLNAGLDVSILEIEGGDQCYIALQTGKADVATVSNSVIMFNSFTPTNFEVITSFATTDNDIKIVSLKKNNINSPQDLKHKTVGVVKGSASEYFLHLWLNHAGENIAEVNIRSYFANELPTALSSGEVDAISAWEPFAYISHKLNDDIVIMNTKGLYSFSFSLIGLNNNALLTSTPNGQDKEVKEKITIALNKAVHYIAAHPNESQLILRRHLKLSRRFIDWVWQDYSFKLSLNESFIRSIEDQAQWAMDNGLVSQTTMPNFKQMMAKDSAER</sequence>
<proteinExistence type="inferred from homology"/>
<keyword evidence="3" id="KW-0732">Signal</keyword>
<comment type="subcellular location">
    <subcellularLocation>
        <location evidence="1">Periplasm</location>
    </subcellularLocation>
</comment>
<evidence type="ECO:0000256" key="3">
    <source>
        <dbReference type="ARBA" id="ARBA00022729"/>
    </source>
</evidence>
<dbReference type="InterPro" id="IPR015168">
    <property type="entry name" value="SsuA/THI5"/>
</dbReference>
<dbReference type="PANTHER" id="PTHR30024">
    <property type="entry name" value="ALIPHATIC SULFONATES-BINDING PROTEIN-RELATED"/>
    <property type="match status" value="1"/>
</dbReference>
<evidence type="ECO:0000256" key="1">
    <source>
        <dbReference type="ARBA" id="ARBA00004418"/>
    </source>
</evidence>
<dbReference type="CDD" id="cd01008">
    <property type="entry name" value="PBP2_NrtA_SsuA_CpmA_like"/>
    <property type="match status" value="1"/>
</dbReference>
<dbReference type="EMBL" id="JBBMRA010000016">
    <property type="protein sequence ID" value="MEM5537579.1"/>
    <property type="molecule type" value="Genomic_DNA"/>
</dbReference>
<comment type="caution">
    <text evidence="5">The sequence shown here is derived from an EMBL/GenBank/DDBJ whole genome shotgun (WGS) entry which is preliminary data.</text>
</comment>
<organism evidence="5 6">
    <name type="scientific">Neptuniibacter pectenicola</name>
    <dbReference type="NCBI Taxonomy" id="1806669"/>
    <lineage>
        <taxon>Bacteria</taxon>
        <taxon>Pseudomonadati</taxon>
        <taxon>Pseudomonadota</taxon>
        <taxon>Gammaproteobacteria</taxon>
        <taxon>Oceanospirillales</taxon>
        <taxon>Oceanospirillaceae</taxon>
        <taxon>Neptuniibacter</taxon>
    </lineage>
</organism>
<evidence type="ECO:0000313" key="6">
    <source>
        <dbReference type="Proteomes" id="UP001449225"/>
    </source>
</evidence>
<comment type="similarity">
    <text evidence="2">Belongs to the bacterial solute-binding protein SsuA/TauA family.</text>
</comment>
<dbReference type="SMART" id="SM00062">
    <property type="entry name" value="PBPb"/>
    <property type="match status" value="1"/>
</dbReference>
<dbReference type="InterPro" id="IPR001638">
    <property type="entry name" value="Solute-binding_3/MltF_N"/>
</dbReference>
<name>A0ABU9TV39_9GAMM</name>
<reference evidence="5 6" key="1">
    <citation type="submission" date="2024-03" db="EMBL/GenBank/DDBJ databases">
        <title>Community enrichment and isolation of bacterial strains for fucoidan degradation.</title>
        <authorList>
            <person name="Sichert A."/>
        </authorList>
    </citation>
    <scope>NUCLEOTIDE SEQUENCE [LARGE SCALE GENOMIC DNA]</scope>
    <source>
        <strain evidence="5 6">AS76</strain>
    </source>
</reference>
<dbReference type="Pfam" id="PF09084">
    <property type="entry name" value="NMT1"/>
    <property type="match status" value="1"/>
</dbReference>
<evidence type="ECO:0000313" key="5">
    <source>
        <dbReference type="EMBL" id="MEM5537579.1"/>
    </source>
</evidence>
<evidence type="ECO:0000259" key="4">
    <source>
        <dbReference type="SMART" id="SM00062"/>
    </source>
</evidence>
<accession>A0ABU9TV39</accession>
<gene>
    <name evidence="5" type="ORF">WNY58_14410</name>
</gene>
<protein>
    <submittedName>
        <fullName evidence="5">ABC transporter substrate-binding protein</fullName>
    </submittedName>
</protein>
<dbReference type="PANTHER" id="PTHR30024:SF47">
    <property type="entry name" value="TAURINE-BINDING PERIPLASMIC PROTEIN"/>
    <property type="match status" value="1"/>
</dbReference>